<evidence type="ECO:0000256" key="3">
    <source>
        <dbReference type="ARBA" id="ARBA00022723"/>
    </source>
</evidence>
<dbReference type="CDD" id="cd13889">
    <property type="entry name" value="CuRO_3_BOD"/>
    <property type="match status" value="1"/>
</dbReference>
<dbReference type="Gene3D" id="2.60.40.420">
    <property type="entry name" value="Cupredoxins - blue copper proteins"/>
    <property type="match status" value="4"/>
</dbReference>
<evidence type="ECO:0000256" key="8">
    <source>
        <dbReference type="ARBA" id="ARBA00043090"/>
    </source>
</evidence>
<dbReference type="PANTHER" id="PTHR48267">
    <property type="entry name" value="CUPREDOXIN SUPERFAMILY PROTEIN"/>
    <property type="match status" value="1"/>
</dbReference>
<comment type="caution">
    <text evidence="12">The sequence shown here is derived from an EMBL/GenBank/DDBJ whole genome shotgun (WGS) entry which is preliminary data.</text>
</comment>
<dbReference type="InterPro" id="IPR011707">
    <property type="entry name" value="Cu-oxidase-like_N"/>
</dbReference>
<dbReference type="GO" id="GO:0016491">
    <property type="term" value="F:oxidoreductase activity"/>
    <property type="evidence" value="ECO:0007669"/>
    <property type="project" value="UniProtKB-KW"/>
</dbReference>
<evidence type="ECO:0000256" key="1">
    <source>
        <dbReference type="ARBA" id="ARBA00004418"/>
    </source>
</evidence>
<accession>A0A6N8IWM3</accession>
<evidence type="ECO:0000259" key="10">
    <source>
        <dbReference type="Pfam" id="PF07731"/>
    </source>
</evidence>
<gene>
    <name evidence="12" type="ORF">GON04_18095</name>
</gene>
<dbReference type="EMBL" id="WSEL01000009">
    <property type="protein sequence ID" value="MVQ31374.1"/>
    <property type="molecule type" value="Genomic_DNA"/>
</dbReference>
<feature type="domain" description="Plastocyanin-like" evidence="10">
    <location>
        <begin position="455"/>
        <end position="565"/>
    </location>
</feature>
<dbReference type="InterPro" id="IPR006311">
    <property type="entry name" value="TAT_signal"/>
</dbReference>
<evidence type="ECO:0000256" key="5">
    <source>
        <dbReference type="ARBA" id="ARBA00038978"/>
    </source>
</evidence>
<evidence type="ECO:0000256" key="7">
    <source>
        <dbReference type="ARBA" id="ARBA00042896"/>
    </source>
</evidence>
<evidence type="ECO:0000313" key="12">
    <source>
        <dbReference type="EMBL" id="MVQ31374.1"/>
    </source>
</evidence>
<evidence type="ECO:0000313" key="13">
    <source>
        <dbReference type="Proteomes" id="UP000469385"/>
    </source>
</evidence>
<dbReference type="Proteomes" id="UP000469385">
    <property type="component" value="Unassembled WGS sequence"/>
</dbReference>
<keyword evidence="13" id="KW-1185">Reference proteome</keyword>
<evidence type="ECO:0000256" key="6">
    <source>
        <dbReference type="ARBA" id="ARBA00041027"/>
    </source>
</evidence>
<proteinExistence type="predicted"/>
<dbReference type="Pfam" id="PF07731">
    <property type="entry name" value="Cu-oxidase_2"/>
    <property type="match status" value="1"/>
</dbReference>
<reference evidence="12 13" key="1">
    <citation type="submission" date="2019-12" db="EMBL/GenBank/DDBJ databases">
        <authorList>
            <person name="Huq M.A."/>
        </authorList>
    </citation>
    <scope>NUCLEOTIDE SEQUENCE [LARGE SCALE GENOMIC DNA]</scope>
    <source>
        <strain evidence="12 13">MAH-25</strain>
    </source>
</reference>
<comment type="catalytic activity">
    <reaction evidence="9">
        <text>4 Cu(+) + O2 + 4 H(+) = 4 Cu(2+) + 2 H2O</text>
        <dbReference type="Rhea" id="RHEA:30083"/>
        <dbReference type="ChEBI" id="CHEBI:15377"/>
        <dbReference type="ChEBI" id="CHEBI:15378"/>
        <dbReference type="ChEBI" id="CHEBI:15379"/>
        <dbReference type="ChEBI" id="CHEBI:29036"/>
        <dbReference type="ChEBI" id="CHEBI:49552"/>
        <dbReference type="EC" id="1.16.3.4"/>
    </reaction>
    <physiologicalReaction direction="left-to-right" evidence="9">
        <dbReference type="Rhea" id="RHEA:30084"/>
    </physiologicalReaction>
</comment>
<dbReference type="AlphaFoldDB" id="A0A6N8IWM3"/>
<evidence type="ECO:0000256" key="4">
    <source>
        <dbReference type="ARBA" id="ARBA00023002"/>
    </source>
</evidence>
<dbReference type="PROSITE" id="PS51318">
    <property type="entry name" value="TAT"/>
    <property type="match status" value="1"/>
</dbReference>
<keyword evidence="4" id="KW-0560">Oxidoreductase</keyword>
<feature type="domain" description="Plastocyanin-like" evidence="11">
    <location>
        <begin position="117"/>
        <end position="178"/>
    </location>
</feature>
<evidence type="ECO:0000256" key="9">
    <source>
        <dbReference type="ARBA" id="ARBA00048092"/>
    </source>
</evidence>
<dbReference type="PANTHER" id="PTHR48267:SF1">
    <property type="entry name" value="BILIRUBIN OXIDASE"/>
    <property type="match status" value="1"/>
</dbReference>
<dbReference type="PROSITE" id="PS00080">
    <property type="entry name" value="MULTICOPPER_OXIDASE2"/>
    <property type="match status" value="1"/>
</dbReference>
<dbReference type="GO" id="GO:0042597">
    <property type="term" value="C:periplasmic space"/>
    <property type="evidence" value="ECO:0007669"/>
    <property type="project" value="UniProtKB-SubCell"/>
</dbReference>
<dbReference type="InterPro" id="IPR045087">
    <property type="entry name" value="Cu-oxidase_fam"/>
</dbReference>
<evidence type="ECO:0000259" key="11">
    <source>
        <dbReference type="Pfam" id="PF07732"/>
    </source>
</evidence>
<sequence length="569" mass="63390">MVPVPHEPPPPGPGSPSRRRLFQAAGATAAAAFTPHLANSQVVPVRPPSPPTTPWAQPLPVQQPITPVSGLSPLASLIAGARECGRADHQAFARFPPQELYKVEAKVGSHSFHPELPTQEVWGYDGQVPGPLFHARYGKPILVRFENKLPNALQGFGSPDISVHLHNMHTPSESDGFALDWFSPAACGPTLARPGEYKDHHYPMVYAGLDAYGGIGDPREALGTCWYHDHRVDFTAPNVYRGMAGFFLVFDHIDTGNENDTSPVALRLPSGEFDVPLMIADKHFDSGGYLMFDQFNTDGFVGDKPLVNGKIQPFFHVAPRKYRFRILDAGTSRTIDLQLMYQNRPQGFQHIANDGNLFEAPLSRTNVHLGIAERADLVVDFSKFPVGSELFLVNRVLQLDGTKPEKDFLTTPIQLLKFIVDRPMQGFDPSRVPLKLREQPPINLNEVVATRELSFTRTRGSWAINDKLFDGKPILSPKKGTAEIWNLRNLSGGWAHPLHIHFEEGRILTRNGAPPPAWEKGRKDVYFIGPNENVSVFLRFRDFTGKYIIHCHNTIHEDHAMMGRYDIVS</sequence>
<dbReference type="InterPro" id="IPR002355">
    <property type="entry name" value="Cu_oxidase_Cu_BS"/>
</dbReference>
<dbReference type="SUPFAM" id="SSF49503">
    <property type="entry name" value="Cupredoxins"/>
    <property type="match status" value="3"/>
</dbReference>
<comment type="subunit">
    <text evidence="2">Monomer.</text>
</comment>
<dbReference type="InterPro" id="IPR008972">
    <property type="entry name" value="Cupredoxin"/>
</dbReference>
<keyword evidence="3" id="KW-0479">Metal-binding</keyword>
<dbReference type="GO" id="GO:0005507">
    <property type="term" value="F:copper ion binding"/>
    <property type="evidence" value="ECO:0007669"/>
    <property type="project" value="InterPro"/>
</dbReference>
<dbReference type="InterPro" id="IPR011706">
    <property type="entry name" value="Cu-oxidase_C"/>
</dbReference>
<dbReference type="Pfam" id="PF07732">
    <property type="entry name" value="Cu-oxidase_3"/>
    <property type="match status" value="1"/>
</dbReference>
<protein>
    <recommendedName>
        <fullName evidence="6">Multicopper oxidase CueO</fullName>
        <ecNumber evidence="5">1.16.3.4</ecNumber>
    </recommendedName>
    <alternativeName>
        <fullName evidence="7">Copper efflux oxidase</fullName>
    </alternativeName>
    <alternativeName>
        <fullName evidence="8">Cuprous oxidase</fullName>
    </alternativeName>
</protein>
<comment type="subcellular location">
    <subcellularLocation>
        <location evidence="1">Periplasm</location>
    </subcellularLocation>
</comment>
<evidence type="ECO:0000256" key="2">
    <source>
        <dbReference type="ARBA" id="ARBA00011245"/>
    </source>
</evidence>
<organism evidence="12 13">
    <name type="scientific">Ramlibacter pinisoli</name>
    <dbReference type="NCBI Taxonomy" id="2682844"/>
    <lineage>
        <taxon>Bacteria</taxon>
        <taxon>Pseudomonadati</taxon>
        <taxon>Pseudomonadota</taxon>
        <taxon>Betaproteobacteria</taxon>
        <taxon>Burkholderiales</taxon>
        <taxon>Comamonadaceae</taxon>
        <taxon>Ramlibacter</taxon>
    </lineage>
</organism>
<dbReference type="EC" id="1.16.3.4" evidence="5"/>
<name>A0A6N8IWM3_9BURK</name>